<dbReference type="PANTHER" id="PTHR11070:SF2">
    <property type="entry name" value="ATP-DEPENDENT DNA HELICASE SRS2"/>
    <property type="match status" value="1"/>
</dbReference>
<evidence type="ECO:0000256" key="3">
    <source>
        <dbReference type="ARBA" id="ARBA00022806"/>
    </source>
</evidence>
<evidence type="ECO:0000256" key="2">
    <source>
        <dbReference type="ARBA" id="ARBA00022801"/>
    </source>
</evidence>
<organism evidence="9 10">
    <name type="scientific">Klebsiella oxytoca</name>
    <dbReference type="NCBI Taxonomy" id="571"/>
    <lineage>
        <taxon>Bacteria</taxon>
        <taxon>Pseudomonadati</taxon>
        <taxon>Pseudomonadota</taxon>
        <taxon>Gammaproteobacteria</taxon>
        <taxon>Enterobacterales</taxon>
        <taxon>Enterobacteriaceae</taxon>
        <taxon>Klebsiella/Raoultella group</taxon>
        <taxon>Klebsiella</taxon>
    </lineage>
</organism>
<dbReference type="AlphaFoldDB" id="A0AAN5L861"/>
<dbReference type="GO" id="GO:0016787">
    <property type="term" value="F:hydrolase activity"/>
    <property type="evidence" value="ECO:0007669"/>
    <property type="project" value="UniProtKB-KW"/>
</dbReference>
<dbReference type="InterPro" id="IPR011528">
    <property type="entry name" value="NERD"/>
</dbReference>
<accession>A0AAN5L861</accession>
<gene>
    <name evidence="9" type="ORF">I8Y21_002293</name>
</gene>
<dbReference type="Pfam" id="PF13361">
    <property type="entry name" value="UvrD_C"/>
    <property type="match status" value="1"/>
</dbReference>
<dbReference type="GO" id="GO:0005524">
    <property type="term" value="F:ATP binding"/>
    <property type="evidence" value="ECO:0007669"/>
    <property type="project" value="UniProtKB-KW"/>
</dbReference>
<dbReference type="GO" id="GO:0000725">
    <property type="term" value="P:recombinational repair"/>
    <property type="evidence" value="ECO:0007669"/>
    <property type="project" value="TreeGrafter"/>
</dbReference>
<name>A0AAN5L861_KLEOX</name>
<evidence type="ECO:0000313" key="9">
    <source>
        <dbReference type="EMBL" id="HAT1681629.1"/>
    </source>
</evidence>
<dbReference type="GO" id="GO:0003677">
    <property type="term" value="F:DNA binding"/>
    <property type="evidence" value="ECO:0007669"/>
    <property type="project" value="InterPro"/>
</dbReference>
<proteinExistence type="predicted"/>
<evidence type="ECO:0000256" key="5">
    <source>
        <dbReference type="ARBA" id="ARBA00034923"/>
    </source>
</evidence>
<protein>
    <recommendedName>
        <fullName evidence="5">DNA 3'-5' helicase II</fullName>
    </recommendedName>
</protein>
<dbReference type="GO" id="GO:0043138">
    <property type="term" value="F:3'-5' DNA helicase activity"/>
    <property type="evidence" value="ECO:0007669"/>
    <property type="project" value="TreeGrafter"/>
</dbReference>
<dbReference type="InterPro" id="IPR027785">
    <property type="entry name" value="UvrD-like_helicase_C"/>
</dbReference>
<feature type="domain" description="UvrD-like helicase C-terminal" evidence="7">
    <location>
        <begin position="394"/>
        <end position="496"/>
    </location>
</feature>
<dbReference type="InterPro" id="IPR014017">
    <property type="entry name" value="DNA_helicase_UvrD-like_C"/>
</dbReference>
<comment type="caution">
    <text evidence="9">The sequence shown here is derived from an EMBL/GenBank/DDBJ whole genome shotgun (WGS) entry which is preliminary data.</text>
</comment>
<sequence>MTPGERRVAQRLESHLCDDCLVWYDIPVGRQYRHPDFVIIDPSQGIIFLEVKDWRLSTLHHADPQTVTLETERGMKQEINPLEQVRQYACATINALSQDPRLCQTGSYQGKLNLAWAYGVIFTGITRRQLKSLSVTGAVSMIFPDALTVCQDEMTESVSPEDFRKKIAGMFTTRFRPPVTPQARDILRQHLFPEIVIPAKKAQGDLLKVMDIQQELLARNIGEGHRVIHGVAGSGKTLILLYRSQYLAEYSARPVLVLCYNITLANYIRECIADRGLSQKVHVFHFHAWCAAMVRQAGLVVTREGHYFDDSFAALENAVSRGDITDSGYDAVLVDEGHDFDQRWLSLIARLFDNRERSLLLMYDDAQSLYRRERALNFSLAGVGIQAQGRTSILRVNYRNTKRILNFAYTFSRAYFENHHNQDVPLVLPEACGEEGQFPDILRCPSAQEEARCVLDWLEEKYRLTGRWGDMAVLCPSKYAVQYLTAGFKQRAVPYTACFTSTEKKGYSHRQDAVHLLTFQSSKGLEFPFVAVTDASFVPGGTADEAAAIPALYVAFTRATRGLLVTCYRENSISRQLEHTVLTETEGDLP</sequence>
<dbReference type="InterPro" id="IPR000212">
    <property type="entry name" value="DNA_helicase_UvrD/REP"/>
</dbReference>
<dbReference type="EMBL" id="DACSEO010000022">
    <property type="protein sequence ID" value="HAT1681629.1"/>
    <property type="molecule type" value="Genomic_DNA"/>
</dbReference>
<dbReference type="Gene3D" id="3.40.50.300">
    <property type="entry name" value="P-loop containing nucleotide triphosphate hydrolases"/>
    <property type="match status" value="2"/>
</dbReference>
<reference evidence="9" key="1">
    <citation type="journal article" date="2018" name="Genome Biol.">
        <title>SKESA: strategic k-mer extension for scrupulous assemblies.</title>
        <authorList>
            <person name="Souvorov A."/>
            <person name="Agarwala R."/>
            <person name="Lipman D.J."/>
        </authorList>
    </citation>
    <scope>NUCLEOTIDE SEQUENCE</scope>
    <source>
        <strain evidence="9">R404</strain>
    </source>
</reference>
<dbReference type="Proteomes" id="UP000856143">
    <property type="component" value="Unassembled WGS sequence"/>
</dbReference>
<keyword evidence="2" id="KW-0378">Hydrolase</keyword>
<evidence type="ECO:0000256" key="1">
    <source>
        <dbReference type="ARBA" id="ARBA00022741"/>
    </source>
</evidence>
<dbReference type="InterPro" id="IPR027417">
    <property type="entry name" value="P-loop_NTPase"/>
</dbReference>
<reference evidence="9" key="2">
    <citation type="submission" date="2020-11" db="EMBL/GenBank/DDBJ databases">
        <authorList>
            <consortium name="NCBI Pathogen Detection Project"/>
        </authorList>
    </citation>
    <scope>NUCLEOTIDE SEQUENCE</scope>
    <source>
        <strain evidence="9">R404</strain>
    </source>
</reference>
<evidence type="ECO:0000259" key="7">
    <source>
        <dbReference type="Pfam" id="PF13361"/>
    </source>
</evidence>
<evidence type="ECO:0000256" key="4">
    <source>
        <dbReference type="ARBA" id="ARBA00022840"/>
    </source>
</evidence>
<evidence type="ECO:0000313" key="10">
    <source>
        <dbReference type="Proteomes" id="UP000856143"/>
    </source>
</evidence>
<dbReference type="Pfam" id="PF13245">
    <property type="entry name" value="AAA_19"/>
    <property type="match status" value="1"/>
</dbReference>
<dbReference type="Pfam" id="PF13538">
    <property type="entry name" value="UvrD_C_2"/>
    <property type="match status" value="1"/>
</dbReference>
<evidence type="ECO:0000259" key="8">
    <source>
        <dbReference type="Pfam" id="PF13538"/>
    </source>
</evidence>
<dbReference type="Pfam" id="PF08378">
    <property type="entry name" value="NERD"/>
    <property type="match status" value="1"/>
</dbReference>
<dbReference type="SUPFAM" id="SSF52540">
    <property type="entry name" value="P-loop containing nucleoside triphosphate hydrolases"/>
    <property type="match status" value="1"/>
</dbReference>
<keyword evidence="4" id="KW-0067">ATP-binding</keyword>
<feature type="domain" description="UvrD-like helicase C-terminal" evidence="8">
    <location>
        <begin position="514"/>
        <end position="565"/>
    </location>
</feature>
<dbReference type="PANTHER" id="PTHR11070">
    <property type="entry name" value="UVRD / RECB / PCRA DNA HELICASE FAMILY MEMBER"/>
    <property type="match status" value="1"/>
</dbReference>
<keyword evidence="1" id="KW-0547">Nucleotide-binding</keyword>
<evidence type="ECO:0000259" key="6">
    <source>
        <dbReference type="Pfam" id="PF08378"/>
    </source>
</evidence>
<feature type="domain" description="NERD" evidence="6">
    <location>
        <begin position="4"/>
        <end position="96"/>
    </location>
</feature>
<keyword evidence="3" id="KW-0347">Helicase</keyword>